<organism evidence="1 2">
    <name type="scientific">Croceifilum oryzae</name>
    <dbReference type="NCBI Taxonomy" id="1553429"/>
    <lineage>
        <taxon>Bacteria</taxon>
        <taxon>Bacillati</taxon>
        <taxon>Bacillota</taxon>
        <taxon>Bacilli</taxon>
        <taxon>Bacillales</taxon>
        <taxon>Thermoactinomycetaceae</taxon>
        <taxon>Croceifilum</taxon>
    </lineage>
</organism>
<evidence type="ECO:0000313" key="1">
    <source>
        <dbReference type="EMBL" id="MDQ0417086.1"/>
    </source>
</evidence>
<dbReference type="Pfam" id="PF13589">
    <property type="entry name" value="HATPase_c_3"/>
    <property type="match status" value="1"/>
</dbReference>
<dbReference type="InterPro" id="IPR036890">
    <property type="entry name" value="HATPase_C_sf"/>
</dbReference>
<comment type="caution">
    <text evidence="1">The sequence shown here is derived from an EMBL/GenBank/DDBJ whole genome shotgun (WGS) entry which is preliminary data.</text>
</comment>
<dbReference type="AlphaFoldDB" id="A0AAJ1WTK4"/>
<dbReference type="Gene3D" id="3.30.565.10">
    <property type="entry name" value="Histidine kinase-like ATPase, C-terminal domain"/>
    <property type="match status" value="1"/>
</dbReference>
<dbReference type="InterPro" id="IPR045261">
    <property type="entry name" value="MORC_ATPase"/>
</dbReference>
<dbReference type="RefSeq" id="WP_307251842.1">
    <property type="nucleotide sequence ID" value="NZ_JAUSUV010000005.1"/>
</dbReference>
<evidence type="ECO:0008006" key="3">
    <source>
        <dbReference type="Google" id="ProtNLM"/>
    </source>
</evidence>
<dbReference type="Proteomes" id="UP001238450">
    <property type="component" value="Unassembled WGS sequence"/>
</dbReference>
<name>A0AAJ1WTK4_9BACL</name>
<sequence>MITTDQFEIAIPDATPLIQSIRSIGYNLETAIADIVDNSIDANANIVKIDIIWNEGKSYIRIEDDGCGMNEGELVQAMRLGSKNPNEKRNPKDLGRFGMGLKTASFSIGKKLTVMTKQGSQLFSRCWDIDVIAETNQWTLLKEITQESREVMGDIQSHSGTVVLIEKLDKIVSLPVTYRKQKKFLRHIKDVEDHLQLVFHRFLESQTPITILLNNHKLVSWDPFLTTEMATQEMPEERVTVAGDTVVIQPYVLPHHSKLSKENYRIAGGVKGWFEQQGFYVYRNRRLLVAGGWLGLFSKEESYKLGRIKIDIGNLVDFHWQIDIKKSTARPPQELVDIFKKVGEKARSTSYKVFYYRGSYFRSKGNELSTEIEYVWEQVFRNGKLHFILNRHNLLFKKVFEAERITQEALETYLFYVQEYCPSNIISYAPNTLATGQIEKLQEIAENHKIVMHSVIQLLREQGISDNGIVNQILQFSDFTVYSQKSIEKLLKEVI</sequence>
<dbReference type="PANTHER" id="PTHR23336">
    <property type="entry name" value="ZINC FINGER CW-TYPE COILED-COIL DOMAIN PROTEIN 3"/>
    <property type="match status" value="1"/>
</dbReference>
<accession>A0AAJ1WTK4</accession>
<dbReference type="EMBL" id="JAUSUV010000005">
    <property type="protein sequence ID" value="MDQ0417086.1"/>
    <property type="molecule type" value="Genomic_DNA"/>
</dbReference>
<gene>
    <name evidence="1" type="ORF">J2Z48_001258</name>
</gene>
<dbReference type="SUPFAM" id="SSF55874">
    <property type="entry name" value="ATPase domain of HSP90 chaperone/DNA topoisomerase II/histidine kinase"/>
    <property type="match status" value="1"/>
</dbReference>
<reference evidence="1 2" key="1">
    <citation type="submission" date="2023-07" db="EMBL/GenBank/DDBJ databases">
        <title>Genomic Encyclopedia of Type Strains, Phase IV (KMG-IV): sequencing the most valuable type-strain genomes for metagenomic binning, comparative biology and taxonomic classification.</title>
        <authorList>
            <person name="Goeker M."/>
        </authorList>
    </citation>
    <scope>NUCLEOTIDE SEQUENCE [LARGE SCALE GENOMIC DNA]</scope>
    <source>
        <strain evidence="1 2">DSM 46876</strain>
    </source>
</reference>
<protein>
    <recommendedName>
        <fullName evidence="3">ATP-binding protein</fullName>
    </recommendedName>
</protein>
<dbReference type="PANTHER" id="PTHR23336:SF11">
    <property type="entry name" value="OS06G0622000 PROTEIN"/>
    <property type="match status" value="1"/>
</dbReference>
<evidence type="ECO:0000313" key="2">
    <source>
        <dbReference type="Proteomes" id="UP001238450"/>
    </source>
</evidence>
<dbReference type="GO" id="GO:0016887">
    <property type="term" value="F:ATP hydrolysis activity"/>
    <property type="evidence" value="ECO:0007669"/>
    <property type="project" value="InterPro"/>
</dbReference>
<keyword evidence="2" id="KW-1185">Reference proteome</keyword>
<proteinExistence type="predicted"/>